<evidence type="ECO:0000313" key="2">
    <source>
        <dbReference type="Proteomes" id="UP001187192"/>
    </source>
</evidence>
<comment type="caution">
    <text evidence="1">The sequence shown here is derived from an EMBL/GenBank/DDBJ whole genome shotgun (WGS) entry which is preliminary data.</text>
</comment>
<keyword evidence="2" id="KW-1185">Reference proteome</keyword>
<evidence type="ECO:0008006" key="3">
    <source>
        <dbReference type="Google" id="ProtNLM"/>
    </source>
</evidence>
<organism evidence="1 2">
    <name type="scientific">Ficus carica</name>
    <name type="common">Common fig</name>
    <dbReference type="NCBI Taxonomy" id="3494"/>
    <lineage>
        <taxon>Eukaryota</taxon>
        <taxon>Viridiplantae</taxon>
        <taxon>Streptophyta</taxon>
        <taxon>Embryophyta</taxon>
        <taxon>Tracheophyta</taxon>
        <taxon>Spermatophyta</taxon>
        <taxon>Magnoliopsida</taxon>
        <taxon>eudicotyledons</taxon>
        <taxon>Gunneridae</taxon>
        <taxon>Pentapetalae</taxon>
        <taxon>rosids</taxon>
        <taxon>fabids</taxon>
        <taxon>Rosales</taxon>
        <taxon>Moraceae</taxon>
        <taxon>Ficeae</taxon>
        <taxon>Ficus</taxon>
    </lineage>
</organism>
<accession>A0AA88AK15</accession>
<evidence type="ECO:0000313" key="1">
    <source>
        <dbReference type="EMBL" id="GMN47548.1"/>
    </source>
</evidence>
<name>A0AA88AK15_FICCA</name>
<gene>
    <name evidence="1" type="ORF">TIFTF001_016727</name>
</gene>
<dbReference type="EMBL" id="BTGU01000026">
    <property type="protein sequence ID" value="GMN47548.1"/>
    <property type="molecule type" value="Genomic_DNA"/>
</dbReference>
<reference evidence="1" key="1">
    <citation type="submission" date="2023-07" db="EMBL/GenBank/DDBJ databases">
        <title>draft genome sequence of fig (Ficus carica).</title>
        <authorList>
            <person name="Takahashi T."/>
            <person name="Nishimura K."/>
        </authorList>
    </citation>
    <scope>NUCLEOTIDE SEQUENCE</scope>
</reference>
<sequence>MVVCRENESCRFKTTHTLTAALNITSPPHLLTQSDIEGKELDTPDNWRDFYYTYSKWTGFSVRMEDVQKDSKGKICQRLYVCYREG</sequence>
<dbReference type="Gramene" id="FCD_00036715-RA">
    <property type="protein sequence ID" value="FCD_00036715-RA:cds"/>
    <property type="gene ID" value="FCD_00036715"/>
</dbReference>
<dbReference type="Proteomes" id="UP001187192">
    <property type="component" value="Unassembled WGS sequence"/>
</dbReference>
<proteinExistence type="predicted"/>
<dbReference type="AlphaFoldDB" id="A0AA88AK15"/>
<protein>
    <recommendedName>
        <fullName evidence="3">FAR1 domain-containing protein</fullName>
    </recommendedName>
</protein>